<dbReference type="InterPro" id="IPR021307">
    <property type="entry name" value="DUF2884"/>
</dbReference>
<comment type="caution">
    <text evidence="2">The sequence shown here is derived from an EMBL/GenBank/DDBJ whole genome shotgun (WGS) entry which is preliminary data.</text>
</comment>
<sequence length="262" mass="29038">MKTTLLSIAMLSSVSAYAHADHQFSITHDDCQLQFQNDVKITPEEVSITQANNQHMLITADGSLLINGQTITVTPEQQQALSVYADTLRAELPKVAEVATDAVTLAGVALDEVAATFNLQSLDELSVVLEELNEEVHNTFYQEGSFVMGEQTMENFGEHFSHEFESRIESAVKSAMFESIGTLLISLGSEMKNANGDISTFEQRMEQMGENIEQRVTAHADQLETRADALCQQFTHIAQQETRLSLSMPTLSGYALMHKNQY</sequence>
<evidence type="ECO:0000313" key="3">
    <source>
        <dbReference type="Proteomes" id="UP000031327"/>
    </source>
</evidence>
<protein>
    <recommendedName>
        <fullName evidence="4">DUF2884 family protein</fullName>
    </recommendedName>
</protein>
<accession>A0A0C1Q7W5</accession>
<feature type="chain" id="PRO_5002137074" description="DUF2884 family protein" evidence="1">
    <location>
        <begin position="21"/>
        <end position="262"/>
    </location>
</feature>
<gene>
    <name evidence="2" type="ORF">JF50_20510</name>
</gene>
<feature type="signal peptide" evidence="1">
    <location>
        <begin position="1"/>
        <end position="20"/>
    </location>
</feature>
<evidence type="ECO:0008006" key="4">
    <source>
        <dbReference type="Google" id="ProtNLM"/>
    </source>
</evidence>
<evidence type="ECO:0000256" key="1">
    <source>
        <dbReference type="SAM" id="SignalP"/>
    </source>
</evidence>
<dbReference type="AlphaFoldDB" id="A0A0C1Q7W5"/>
<name>A0A0C1Q7W5_9GAMM</name>
<proteinExistence type="predicted"/>
<evidence type="ECO:0000313" key="2">
    <source>
        <dbReference type="EMBL" id="KID55575.1"/>
    </source>
</evidence>
<dbReference type="RefSeq" id="WP_039611229.1">
    <property type="nucleotide sequence ID" value="NZ_JWIC01000008.1"/>
</dbReference>
<dbReference type="EMBL" id="JWIC01000008">
    <property type="protein sequence ID" value="KID55575.1"/>
    <property type="molecule type" value="Genomic_DNA"/>
</dbReference>
<dbReference type="Pfam" id="PF11101">
    <property type="entry name" value="DUF2884"/>
    <property type="match status" value="1"/>
</dbReference>
<dbReference type="Proteomes" id="UP000031327">
    <property type="component" value="Unassembled WGS sequence"/>
</dbReference>
<reference evidence="2 3" key="1">
    <citation type="submission" date="2014-12" db="EMBL/GenBank/DDBJ databases">
        <title>Draft Genome Sequence of Pseudoalteromonas luteoviolacea HI1.</title>
        <authorList>
            <person name="Asahina A.Y."/>
            <person name="Hadfield M.G."/>
        </authorList>
    </citation>
    <scope>NUCLEOTIDE SEQUENCE [LARGE SCALE GENOMIC DNA]</scope>
    <source>
        <strain evidence="2 3">HI1</strain>
    </source>
</reference>
<organism evidence="2 3">
    <name type="scientific">Pseudoalteromonas luteoviolacea</name>
    <dbReference type="NCBI Taxonomy" id="43657"/>
    <lineage>
        <taxon>Bacteria</taxon>
        <taxon>Pseudomonadati</taxon>
        <taxon>Pseudomonadota</taxon>
        <taxon>Gammaproteobacteria</taxon>
        <taxon>Alteromonadales</taxon>
        <taxon>Pseudoalteromonadaceae</taxon>
        <taxon>Pseudoalteromonas</taxon>
    </lineage>
</organism>
<dbReference type="OrthoDB" id="6397557at2"/>
<keyword evidence="1" id="KW-0732">Signal</keyword>